<dbReference type="Gene3D" id="3.20.20.370">
    <property type="entry name" value="Glycoside hydrolase/deacetylase"/>
    <property type="match status" value="1"/>
</dbReference>
<sequence>MRMAKIGLLLDEQAAADKWTKQENVFAFYIREVLDHLGIPYQILSNQTDSLKEMDLLIAGLLNESRQSLDGLLSFVKAGGTVIHLSDSPKLASWAGYKTESGGNGYGYTPKDLGHPKPLRFLKTNTWYKGAPSGWNAKSGFLVSGSPKGPVLSELWTVIHSGSGKIVHCQADIPYSIVGIQQGIEPIWKDGEPAPDGTAGIDDGQLKADDSFTLDWSFDRAETETGMNYFSEAHADKWREVLVHKLAEMALEKGLTVPFAGRWPEGIEHIATISHDSDFNLEESADITLSLLKECEVHSTWCMIEPGYERPLYERIKQEGHELAFHYNALELENGLWSEKEFKRQLQDLKSKADLKTVYTNKNHYTRFEGWGELFEWCENEGIQVDQSRGPSKKGNIGFLFGTCLPYYPIAWHTENNRQYNVLELGFLTQDLNHHALADTSVIDPFLEEVKRIGGVAHFLFHQLHFLEQPKVSEAFRKLVKTARDRRFEFWTSKQIAIWERERRKMKIEGISDSGEPAVSGTVTGANAVIWVPVPKEAHWHKEAAEIRYGHLCLKKILSHTQAQTS</sequence>
<evidence type="ECO:0008006" key="3">
    <source>
        <dbReference type="Google" id="ProtNLM"/>
    </source>
</evidence>
<keyword evidence="2" id="KW-1185">Reference proteome</keyword>
<evidence type="ECO:0000313" key="2">
    <source>
        <dbReference type="Proteomes" id="UP001377337"/>
    </source>
</evidence>
<organism evidence="1 2">
    <name type="scientific">Metabacillus sediminis</name>
    <dbReference type="NCBI Taxonomy" id="3117746"/>
    <lineage>
        <taxon>Bacteria</taxon>
        <taxon>Bacillati</taxon>
        <taxon>Bacillota</taxon>
        <taxon>Bacilli</taxon>
        <taxon>Bacillales</taxon>
        <taxon>Bacillaceae</taxon>
        <taxon>Metabacillus</taxon>
    </lineage>
</organism>
<dbReference type="EMBL" id="CP147407">
    <property type="protein sequence ID" value="WXB95708.1"/>
    <property type="molecule type" value="Genomic_DNA"/>
</dbReference>
<accession>A0ABZ2NDB9</accession>
<evidence type="ECO:0000313" key="1">
    <source>
        <dbReference type="EMBL" id="WXB95708.1"/>
    </source>
</evidence>
<proteinExistence type="predicted"/>
<dbReference type="InterPro" id="IPR011330">
    <property type="entry name" value="Glyco_hydro/deAcase_b/a-brl"/>
</dbReference>
<name>A0ABZ2NDB9_9BACI</name>
<dbReference type="Proteomes" id="UP001377337">
    <property type="component" value="Chromosome"/>
</dbReference>
<dbReference type="RefSeq" id="WP_338777320.1">
    <property type="nucleotide sequence ID" value="NZ_CP147407.1"/>
</dbReference>
<reference evidence="1 2" key="1">
    <citation type="submission" date="2024-02" db="EMBL/GenBank/DDBJ databases">
        <title>Seven novel Bacillus-like species.</title>
        <authorList>
            <person name="Liu G."/>
        </authorList>
    </citation>
    <scope>NUCLEOTIDE SEQUENCE [LARGE SCALE GENOMIC DNA]</scope>
    <source>
        <strain evidence="1 2">FJAT-52054</strain>
    </source>
</reference>
<gene>
    <name evidence="1" type="ORF">WCV65_14200</name>
</gene>
<dbReference type="SUPFAM" id="SSF88713">
    <property type="entry name" value="Glycoside hydrolase/deacetylase"/>
    <property type="match status" value="1"/>
</dbReference>
<protein>
    <recommendedName>
        <fullName evidence="3">NodB homology domain-containing protein</fullName>
    </recommendedName>
</protein>